<protein>
    <submittedName>
        <fullName evidence="6">Response regulator</fullName>
    </submittedName>
</protein>
<dbReference type="SUPFAM" id="SSF52172">
    <property type="entry name" value="CheY-like"/>
    <property type="match status" value="1"/>
</dbReference>
<feature type="domain" description="Response regulatory" evidence="5">
    <location>
        <begin position="5"/>
        <end position="120"/>
    </location>
</feature>
<dbReference type="InterPro" id="IPR011006">
    <property type="entry name" value="CheY-like_superfamily"/>
</dbReference>
<name>A0AA41R773_9BACT</name>
<dbReference type="AlphaFoldDB" id="A0AA41R773"/>
<keyword evidence="2" id="KW-0902">Two-component regulatory system</keyword>
<dbReference type="PROSITE" id="PS50110">
    <property type="entry name" value="RESPONSE_REGULATORY"/>
    <property type="match status" value="1"/>
</dbReference>
<evidence type="ECO:0000256" key="1">
    <source>
        <dbReference type="ARBA" id="ARBA00022553"/>
    </source>
</evidence>
<dbReference type="Proteomes" id="UP001165427">
    <property type="component" value="Unassembled WGS sequence"/>
</dbReference>
<gene>
    <name evidence="6" type="ORF">MRX98_19360</name>
</gene>
<keyword evidence="3" id="KW-0238">DNA-binding</keyword>
<keyword evidence="7" id="KW-1185">Reference proteome</keyword>
<evidence type="ECO:0000256" key="2">
    <source>
        <dbReference type="ARBA" id="ARBA00023012"/>
    </source>
</evidence>
<evidence type="ECO:0000259" key="5">
    <source>
        <dbReference type="PROSITE" id="PS50110"/>
    </source>
</evidence>
<evidence type="ECO:0000256" key="3">
    <source>
        <dbReference type="ARBA" id="ARBA00023125"/>
    </source>
</evidence>
<dbReference type="GO" id="GO:0005829">
    <property type="term" value="C:cytosol"/>
    <property type="evidence" value="ECO:0007669"/>
    <property type="project" value="TreeGrafter"/>
</dbReference>
<dbReference type="PANTHER" id="PTHR48111">
    <property type="entry name" value="REGULATOR OF RPOS"/>
    <property type="match status" value="1"/>
</dbReference>
<accession>A0AA41R773</accession>
<dbReference type="InterPro" id="IPR039420">
    <property type="entry name" value="WalR-like"/>
</dbReference>
<evidence type="ECO:0000313" key="7">
    <source>
        <dbReference type="Proteomes" id="UP001165427"/>
    </source>
</evidence>
<dbReference type="Gene3D" id="3.40.50.2300">
    <property type="match status" value="1"/>
</dbReference>
<dbReference type="GO" id="GO:0000156">
    <property type="term" value="F:phosphorelay response regulator activity"/>
    <property type="evidence" value="ECO:0007669"/>
    <property type="project" value="TreeGrafter"/>
</dbReference>
<reference evidence="6" key="1">
    <citation type="submission" date="2022-04" db="EMBL/GenBank/DDBJ databases">
        <title>Desulfatitalea alkaliphila sp. nov., a novel anaerobic sulfate-reducing bacterium isolated from terrestrial mud volcano, Taman Peninsula, Russia.</title>
        <authorList>
            <person name="Khomyakova M.A."/>
            <person name="Merkel A.Y."/>
            <person name="Slobodkin A.I."/>
        </authorList>
    </citation>
    <scope>NUCLEOTIDE SEQUENCE</scope>
    <source>
        <strain evidence="6">M08but</strain>
    </source>
</reference>
<comment type="caution">
    <text evidence="6">The sequence shown here is derived from an EMBL/GenBank/DDBJ whole genome shotgun (WGS) entry which is preliminary data.</text>
</comment>
<dbReference type="InterPro" id="IPR001789">
    <property type="entry name" value="Sig_transdc_resp-reg_receiver"/>
</dbReference>
<dbReference type="PANTHER" id="PTHR48111:SF40">
    <property type="entry name" value="PHOSPHATE REGULON TRANSCRIPTIONAL REGULATORY PROTEIN PHOB"/>
    <property type="match status" value="1"/>
</dbReference>
<dbReference type="EMBL" id="JALJRB010000032">
    <property type="protein sequence ID" value="MCJ8502743.1"/>
    <property type="molecule type" value="Genomic_DNA"/>
</dbReference>
<evidence type="ECO:0000256" key="4">
    <source>
        <dbReference type="PROSITE-ProRule" id="PRU00169"/>
    </source>
</evidence>
<organism evidence="6 7">
    <name type="scientific">Desulfatitalea alkaliphila</name>
    <dbReference type="NCBI Taxonomy" id="2929485"/>
    <lineage>
        <taxon>Bacteria</taxon>
        <taxon>Pseudomonadati</taxon>
        <taxon>Thermodesulfobacteriota</taxon>
        <taxon>Desulfobacteria</taxon>
        <taxon>Desulfobacterales</taxon>
        <taxon>Desulfosarcinaceae</taxon>
        <taxon>Desulfatitalea</taxon>
    </lineage>
</organism>
<dbReference type="GO" id="GO:0000976">
    <property type="term" value="F:transcription cis-regulatory region binding"/>
    <property type="evidence" value="ECO:0007669"/>
    <property type="project" value="TreeGrafter"/>
</dbReference>
<dbReference type="SMART" id="SM00448">
    <property type="entry name" value="REC"/>
    <property type="match status" value="1"/>
</dbReference>
<evidence type="ECO:0000313" key="6">
    <source>
        <dbReference type="EMBL" id="MCJ8502743.1"/>
    </source>
</evidence>
<sequence length="133" mass="14638">MKSIRVLLADDEEELVTALVERLALRGIEADGVSTCEAAVALLREKRYDVAVLDVKLPRMSGFELKKQMVRVAPHMKFIFITGHGSYASFQEGTAEAGRPYYLLKPVDIELLVAKIREITAADGPPPEKEGAP</sequence>
<dbReference type="GO" id="GO:0006355">
    <property type="term" value="P:regulation of DNA-templated transcription"/>
    <property type="evidence" value="ECO:0007669"/>
    <property type="project" value="TreeGrafter"/>
</dbReference>
<proteinExistence type="predicted"/>
<keyword evidence="1 4" id="KW-0597">Phosphoprotein</keyword>
<dbReference type="Pfam" id="PF00072">
    <property type="entry name" value="Response_reg"/>
    <property type="match status" value="1"/>
</dbReference>
<feature type="modified residue" description="4-aspartylphosphate" evidence="4">
    <location>
        <position position="54"/>
    </location>
</feature>
<dbReference type="GO" id="GO:0032993">
    <property type="term" value="C:protein-DNA complex"/>
    <property type="evidence" value="ECO:0007669"/>
    <property type="project" value="TreeGrafter"/>
</dbReference>
<dbReference type="RefSeq" id="WP_246914017.1">
    <property type="nucleotide sequence ID" value="NZ_JALJRB010000032.1"/>
</dbReference>